<sequence length="785" mass="90178">MDLEQRRKEALKKRFLEACRMVTKMPEKSDEYLTSIPICNLRQLERLASSKKDPVPVLTTQSNISEEYPISVNLERAKECGMPSKLLGRRDTHSFGRVVCKKEAIDWFIDNSEVPAEELKSAIDVIYRTQRRMAEDYYRHDWERAHVKYGPHVMRRETVCMNKVIIDIPLPLRVPTLIAALFPNTVVNWETIDKGFLDSLRLQLDQLFVTKLPILHQMRLLINMMDPRIRTLPVSPSLPKEIAYFRHAFSSPLHMVRVLTLDARCLPFLDDVCEKLGRIAAWQLDAGADFHDMRRAFDEGTVRGVSVQSFAVNCREPGVYKDVLRSLYGLPCPQVVKVQGAVFLPQEGRMRCHEMQNQSNRKFYTYVGRETVAVEYRGQHYTFVRDGSALESIKAPAGSGLSLTEVLCRIAVFIKHRWAVRKGGLERMRKETQDDVKKRPWDFLTEVSELTFEHEYLRAVRLSENFGIVEFIPEVPTRFPMYRRTVMNWPLIKYEGGSIIKVDKPDKLPVLDETALLDSMLLVSHLTPLAKLRKMVLFYMNNDNYCEMVERAYQDDWEWKNEGIRDGVTGANKEVIHATARGIYISSIGDDDLRDRRTLILAYMFASNAKIYVPYDRYVHTFAWYGGVTIDLRGTTGAVQFRASGIVVNGQLLEGLKQMKLDLVTHFAPGWRLMSEAPENFSLSPFSKLANSGIRNGRIVSVTAYGQIYHFMRDTTAVLEYEQTIQRQLKAYTLMAGHMRRKAQKRPAQILGLDDEEAGPSGAQRPRFPLPDEDSDSEGPDVMEL</sequence>
<dbReference type="EMBL" id="MW520423">
    <property type="protein sequence ID" value="QRD99918.1"/>
    <property type="molecule type" value="Viral_cRNA"/>
</dbReference>
<name>A0A889IP64_9ORTO</name>
<protein>
    <submittedName>
        <fullName evidence="2">PB2 polymerase</fullName>
    </submittedName>
</protein>
<reference evidence="2" key="1">
    <citation type="submission" date="2021-01" db="EMBL/GenBank/DDBJ databases">
        <authorList>
            <person name="Konstantinidis K."/>
            <person name="Dovrolis N."/>
            <person name="Kouvela A."/>
            <person name="Kassela K."/>
            <person name="Rosa Freitas M.G."/>
            <person name="Nearchou A."/>
            <person name="de Courcy Williams M."/>
            <person name="Veletza S."/>
            <person name="Mavromara P."/>
            <person name="Karakasiliotis I."/>
        </authorList>
    </citation>
    <scope>NUCLEOTIDE SEQUENCE</scope>
    <source>
        <strain evidence="2">OC1</strain>
    </source>
</reference>
<organism evidence="2">
    <name type="scientific">Culex pipiens orthomyxo-like virus</name>
    <dbReference type="NCBI Taxonomy" id="2805755"/>
    <lineage>
        <taxon>Viruses</taxon>
        <taxon>Riboviria</taxon>
        <taxon>Orthornavirae</taxon>
        <taxon>Negarnaviricota</taxon>
        <taxon>Polyploviricotina</taxon>
        <taxon>Insthoviricetes</taxon>
        <taxon>Articulavirales</taxon>
        <taxon>Orthomyxoviridae</taxon>
    </lineage>
</organism>
<accession>A0A889IP64</accession>
<evidence type="ECO:0000313" key="2">
    <source>
        <dbReference type="EMBL" id="QRD99918.1"/>
    </source>
</evidence>
<feature type="region of interest" description="Disordered" evidence="1">
    <location>
        <begin position="745"/>
        <end position="785"/>
    </location>
</feature>
<feature type="compositionally biased region" description="Acidic residues" evidence="1">
    <location>
        <begin position="771"/>
        <end position="785"/>
    </location>
</feature>
<proteinExistence type="predicted"/>
<evidence type="ECO:0000256" key="1">
    <source>
        <dbReference type="SAM" id="MobiDB-lite"/>
    </source>
</evidence>